<feature type="transmembrane region" description="Helical" evidence="2">
    <location>
        <begin position="56"/>
        <end position="79"/>
    </location>
</feature>
<dbReference type="PANTHER" id="PTHR34048:SF5">
    <property type="entry name" value="INNER MEMBRANE LOCALIZED PROTEIN"/>
    <property type="match status" value="1"/>
</dbReference>
<evidence type="ECO:0000313" key="3">
    <source>
        <dbReference type="EMBL" id="KAL0352531.1"/>
    </source>
</evidence>
<sequence length="124" mass="13263">MLDCIKVFIVLEVQKDRCAGPTNLAFAFNCKRKSSTQRKTLIVQASYSDSGRPSSASIFVGGFILGGLIVGTLGCVYAPQKQRKKLAEKIDQLNAAIDNVSSQLRSEDPPSEGAVSADDIEAVV</sequence>
<keyword evidence="2" id="KW-0812">Transmembrane</keyword>
<comment type="caution">
    <text evidence="3">The sequence shown here is derived from an EMBL/GenBank/DDBJ whole genome shotgun (WGS) entry which is preliminary data.</text>
</comment>
<gene>
    <name evidence="3" type="ORF">Scaly_1641800</name>
</gene>
<proteinExistence type="predicted"/>
<evidence type="ECO:0000256" key="2">
    <source>
        <dbReference type="SAM" id="Phobius"/>
    </source>
</evidence>
<organism evidence="3">
    <name type="scientific">Sesamum calycinum</name>
    <dbReference type="NCBI Taxonomy" id="2727403"/>
    <lineage>
        <taxon>Eukaryota</taxon>
        <taxon>Viridiplantae</taxon>
        <taxon>Streptophyta</taxon>
        <taxon>Embryophyta</taxon>
        <taxon>Tracheophyta</taxon>
        <taxon>Spermatophyta</taxon>
        <taxon>Magnoliopsida</taxon>
        <taxon>eudicotyledons</taxon>
        <taxon>Gunneridae</taxon>
        <taxon>Pentapetalae</taxon>
        <taxon>asterids</taxon>
        <taxon>lamiids</taxon>
        <taxon>Lamiales</taxon>
        <taxon>Pedaliaceae</taxon>
        <taxon>Sesamum</taxon>
    </lineage>
</organism>
<dbReference type="GO" id="GO:0009706">
    <property type="term" value="C:chloroplast inner membrane"/>
    <property type="evidence" value="ECO:0007669"/>
    <property type="project" value="TreeGrafter"/>
</dbReference>
<keyword evidence="2" id="KW-1133">Transmembrane helix</keyword>
<reference evidence="3" key="1">
    <citation type="submission" date="2020-06" db="EMBL/GenBank/DDBJ databases">
        <authorList>
            <person name="Li T."/>
            <person name="Hu X."/>
            <person name="Zhang T."/>
            <person name="Song X."/>
            <person name="Zhang H."/>
            <person name="Dai N."/>
            <person name="Sheng W."/>
            <person name="Hou X."/>
            <person name="Wei L."/>
        </authorList>
    </citation>
    <scope>NUCLEOTIDE SEQUENCE</scope>
    <source>
        <strain evidence="3">KEN8</strain>
        <tissue evidence="3">Leaf</tissue>
    </source>
</reference>
<accession>A0AAW2PAF6</accession>
<evidence type="ECO:0008006" key="4">
    <source>
        <dbReference type="Google" id="ProtNLM"/>
    </source>
</evidence>
<dbReference type="AlphaFoldDB" id="A0AAW2PAF6"/>
<reference evidence="3" key="2">
    <citation type="journal article" date="2024" name="Plant">
        <title>Genomic evolution and insights into agronomic trait innovations of Sesamum species.</title>
        <authorList>
            <person name="Miao H."/>
            <person name="Wang L."/>
            <person name="Qu L."/>
            <person name="Liu H."/>
            <person name="Sun Y."/>
            <person name="Le M."/>
            <person name="Wang Q."/>
            <person name="Wei S."/>
            <person name="Zheng Y."/>
            <person name="Lin W."/>
            <person name="Duan Y."/>
            <person name="Cao H."/>
            <person name="Xiong S."/>
            <person name="Wang X."/>
            <person name="Wei L."/>
            <person name="Li C."/>
            <person name="Ma Q."/>
            <person name="Ju M."/>
            <person name="Zhao R."/>
            <person name="Li G."/>
            <person name="Mu C."/>
            <person name="Tian Q."/>
            <person name="Mei H."/>
            <person name="Zhang T."/>
            <person name="Gao T."/>
            <person name="Zhang H."/>
        </authorList>
    </citation>
    <scope>NUCLEOTIDE SEQUENCE</scope>
    <source>
        <strain evidence="3">KEN8</strain>
    </source>
</reference>
<protein>
    <recommendedName>
        <fullName evidence="4">YtxH domain-containing protein</fullName>
    </recommendedName>
</protein>
<dbReference type="InterPro" id="IPR040377">
    <property type="entry name" value="Ssl2009-like"/>
</dbReference>
<evidence type="ECO:0000256" key="1">
    <source>
        <dbReference type="SAM" id="MobiDB-lite"/>
    </source>
</evidence>
<feature type="region of interest" description="Disordered" evidence="1">
    <location>
        <begin position="101"/>
        <end position="124"/>
    </location>
</feature>
<keyword evidence="2" id="KW-0472">Membrane</keyword>
<dbReference type="PANTHER" id="PTHR34048">
    <property type="entry name" value="LOW-DENSITY RECEPTOR-LIKE PROTEIN"/>
    <property type="match status" value="1"/>
</dbReference>
<dbReference type="EMBL" id="JACGWM010000009">
    <property type="protein sequence ID" value="KAL0352531.1"/>
    <property type="molecule type" value="Genomic_DNA"/>
</dbReference>
<dbReference type="GO" id="GO:0009535">
    <property type="term" value="C:chloroplast thylakoid membrane"/>
    <property type="evidence" value="ECO:0007669"/>
    <property type="project" value="TreeGrafter"/>
</dbReference>
<name>A0AAW2PAF6_9LAMI</name>